<dbReference type="EMBL" id="CP000847">
    <property type="protein sequence ID" value="ABV75012.1"/>
    <property type="molecule type" value="Genomic_DNA"/>
</dbReference>
<dbReference type="HOGENOM" id="CLU_196087_0_0_5"/>
<reference evidence="1" key="1">
    <citation type="submission" date="2007-09" db="EMBL/GenBank/DDBJ databases">
        <title>Complete Genome Sequence of Rickettsia akari.</title>
        <authorList>
            <person name="Madan A."/>
            <person name="Fahey J."/>
            <person name="Helton E."/>
            <person name="Ketteman M."/>
            <person name="Madan A."/>
            <person name="Rodrigues S."/>
            <person name="Sanchez A."/>
            <person name="Whiting M."/>
            <person name="Dasch G."/>
            <person name="Eremeeva M."/>
        </authorList>
    </citation>
    <scope>NUCLEOTIDE SEQUENCE</scope>
    <source>
        <strain evidence="1">Hartford</strain>
    </source>
</reference>
<dbReference type="KEGG" id="rak:A1C_03655"/>
<proteinExistence type="predicted"/>
<organism evidence="1 2">
    <name type="scientific">Rickettsia akari (strain Hartford)</name>
    <dbReference type="NCBI Taxonomy" id="293614"/>
    <lineage>
        <taxon>Bacteria</taxon>
        <taxon>Pseudomonadati</taxon>
        <taxon>Pseudomonadota</taxon>
        <taxon>Alphaproteobacteria</taxon>
        <taxon>Rickettsiales</taxon>
        <taxon>Rickettsiaceae</taxon>
        <taxon>Rickettsieae</taxon>
        <taxon>Rickettsia</taxon>
        <taxon>spotted fever group</taxon>
    </lineage>
</organism>
<evidence type="ECO:0000313" key="1">
    <source>
        <dbReference type="EMBL" id="ABV75012.1"/>
    </source>
</evidence>
<dbReference type="Proteomes" id="UP000006830">
    <property type="component" value="Chromosome"/>
</dbReference>
<accession>A8GNN7</accession>
<gene>
    <name evidence="1" type="ordered locus">A1C_03655</name>
</gene>
<evidence type="ECO:0000313" key="2">
    <source>
        <dbReference type="Proteomes" id="UP000006830"/>
    </source>
</evidence>
<dbReference type="AlphaFoldDB" id="A8GNN7"/>
<keyword evidence="2" id="KW-1185">Reference proteome</keyword>
<sequence>MGTGLNGINICEQIVSNATPKTISIACLLVNGNDIELSCIKLPHNLFLSNYTK</sequence>
<protein>
    <submittedName>
        <fullName evidence="1">Uncharacterized protein</fullName>
    </submittedName>
</protein>
<name>A8GNN7_RICAH</name>